<feature type="compositionally biased region" description="Gly residues" evidence="4">
    <location>
        <begin position="280"/>
        <end position="305"/>
    </location>
</feature>
<accession>A0A150H314</accession>
<keyword evidence="2" id="KW-0433">Leucine-rich repeat</keyword>
<dbReference type="Proteomes" id="UP000075714">
    <property type="component" value="Unassembled WGS sequence"/>
</dbReference>
<dbReference type="EMBL" id="LSYV01000002">
    <property type="protein sequence ID" value="KXZ56567.1"/>
    <property type="molecule type" value="Genomic_DNA"/>
</dbReference>
<evidence type="ECO:0000256" key="4">
    <source>
        <dbReference type="SAM" id="MobiDB-lite"/>
    </source>
</evidence>
<feature type="compositionally biased region" description="Gly residues" evidence="4">
    <location>
        <begin position="344"/>
        <end position="358"/>
    </location>
</feature>
<dbReference type="PANTHER" id="PTHR48051">
    <property type="match status" value="1"/>
</dbReference>
<reference evidence="6" key="1">
    <citation type="journal article" date="2016" name="Nat. Commun.">
        <title>The Gonium pectorale genome demonstrates co-option of cell cycle regulation during the evolution of multicellularity.</title>
        <authorList>
            <person name="Hanschen E.R."/>
            <person name="Marriage T.N."/>
            <person name="Ferris P.J."/>
            <person name="Hamaji T."/>
            <person name="Toyoda A."/>
            <person name="Fujiyama A."/>
            <person name="Neme R."/>
            <person name="Noguchi H."/>
            <person name="Minakuchi Y."/>
            <person name="Suzuki M."/>
            <person name="Kawai-Toyooka H."/>
            <person name="Smith D.R."/>
            <person name="Sparks H."/>
            <person name="Anderson J."/>
            <person name="Bakaric R."/>
            <person name="Luria V."/>
            <person name="Karger A."/>
            <person name="Kirschner M.W."/>
            <person name="Durand P.M."/>
            <person name="Michod R.E."/>
            <person name="Nozaki H."/>
            <person name="Olson B.J."/>
        </authorList>
    </citation>
    <scope>NUCLEOTIDE SEQUENCE [LARGE SCALE GENOMIC DNA]</scope>
    <source>
        <strain evidence="6">NIES-2863</strain>
    </source>
</reference>
<keyword evidence="6" id="KW-1185">Reference proteome</keyword>
<evidence type="ECO:0000256" key="1">
    <source>
        <dbReference type="ARBA" id="ARBA00004430"/>
    </source>
</evidence>
<dbReference type="SUPFAM" id="SSF52047">
    <property type="entry name" value="RNI-like"/>
    <property type="match status" value="1"/>
</dbReference>
<dbReference type="InterPro" id="IPR032675">
    <property type="entry name" value="LRR_dom_sf"/>
</dbReference>
<comment type="caution">
    <text evidence="5">The sequence shown here is derived from an EMBL/GenBank/DDBJ whole genome shotgun (WGS) entry which is preliminary data.</text>
</comment>
<evidence type="ECO:0000256" key="3">
    <source>
        <dbReference type="ARBA" id="ARBA00022737"/>
    </source>
</evidence>
<dbReference type="InterPro" id="IPR050216">
    <property type="entry name" value="LRR_domain-containing"/>
</dbReference>
<dbReference type="OrthoDB" id="676979at2759"/>
<comment type="subcellular location">
    <subcellularLocation>
        <location evidence="1">Cytoplasm</location>
        <location evidence="1">Cytoskeleton</location>
        <location evidence="1">Cilium axoneme</location>
    </subcellularLocation>
</comment>
<proteinExistence type="predicted"/>
<name>A0A150H314_GONPE</name>
<evidence type="ECO:0000313" key="6">
    <source>
        <dbReference type="Proteomes" id="UP000075714"/>
    </source>
</evidence>
<dbReference type="PANTHER" id="PTHR48051:SF54">
    <property type="entry name" value="LEUCINE-RICH REPEAT-CONTAINING PROTEIN"/>
    <property type="match status" value="1"/>
</dbReference>
<organism evidence="5 6">
    <name type="scientific">Gonium pectorale</name>
    <name type="common">Green alga</name>
    <dbReference type="NCBI Taxonomy" id="33097"/>
    <lineage>
        <taxon>Eukaryota</taxon>
        <taxon>Viridiplantae</taxon>
        <taxon>Chlorophyta</taxon>
        <taxon>core chlorophytes</taxon>
        <taxon>Chlorophyceae</taxon>
        <taxon>CS clade</taxon>
        <taxon>Chlamydomonadales</taxon>
        <taxon>Volvocaceae</taxon>
        <taxon>Gonium</taxon>
    </lineage>
</organism>
<protein>
    <submittedName>
        <fullName evidence="5">Uncharacterized protein</fullName>
    </submittedName>
</protein>
<dbReference type="Gene3D" id="3.80.10.10">
    <property type="entry name" value="Ribonuclease Inhibitor"/>
    <property type="match status" value="2"/>
</dbReference>
<sequence>MGPPPRITDPPHLAFLSRRALSDWLRPRASRVQSLAVSHTETRAAPVGHVVPALHDLQASDLLALLSSLPSLTDLSLHSASNLLPDPAALVGEASTSETAAAGVAARAAAGAAAGAAGAGRPPGDMPSPPSALPDFATRLRRLVIRRAGYDLQPDEGAPGAAALGRLPALRELELGLEPPSRDGLSRLPETWKALSGLTALRLSGHRGLHRLPHWLPTRLTGLRELALEDCGFRTLPAPALAGLRHLRRLSMDRCPLGRADCAVSIDHWWPLPAPAAAPGGDGGSGVGGGSDGDAGAGADDGGGSRSLVREEDAWGGGGGCASGGAEWSDGSSVSRRARRRARYGGGGGRGGGDAGGEGGGGGVLGLEVLSLRECEIVALPYAFTQLSRLESLELGGNPLGALSRPAGLEGSCGLMRAHVLRYLRDSGDRGFDLLAGCPRLQHLGLDDCGLDRLPPALGALGPQLTSLDVR</sequence>
<keyword evidence="3" id="KW-0677">Repeat</keyword>
<feature type="region of interest" description="Disordered" evidence="4">
    <location>
        <begin position="277"/>
        <end position="358"/>
    </location>
</feature>
<evidence type="ECO:0000313" key="5">
    <source>
        <dbReference type="EMBL" id="KXZ56567.1"/>
    </source>
</evidence>
<gene>
    <name evidence="5" type="ORF">GPECTOR_1g509</name>
</gene>
<dbReference type="GO" id="GO:0005930">
    <property type="term" value="C:axoneme"/>
    <property type="evidence" value="ECO:0007669"/>
    <property type="project" value="UniProtKB-SubCell"/>
</dbReference>
<dbReference type="AlphaFoldDB" id="A0A150H314"/>
<evidence type="ECO:0000256" key="2">
    <source>
        <dbReference type="ARBA" id="ARBA00022614"/>
    </source>
</evidence>